<evidence type="ECO:0000256" key="1">
    <source>
        <dbReference type="SAM" id="MobiDB-lite"/>
    </source>
</evidence>
<evidence type="ECO:0000313" key="3">
    <source>
        <dbReference type="Proteomes" id="UP000828251"/>
    </source>
</evidence>
<keyword evidence="3" id="KW-1185">Reference proteome</keyword>
<feature type="compositionally biased region" description="Acidic residues" evidence="1">
    <location>
        <begin position="53"/>
        <end position="63"/>
    </location>
</feature>
<accession>A0A9D3WIL8</accession>
<comment type="caution">
    <text evidence="2">The sequence shown here is derived from an EMBL/GenBank/DDBJ whole genome shotgun (WGS) entry which is preliminary data.</text>
</comment>
<dbReference type="EMBL" id="JAIQCV010000001">
    <property type="protein sequence ID" value="KAH1129877.1"/>
    <property type="molecule type" value="Genomic_DNA"/>
</dbReference>
<organism evidence="2 3">
    <name type="scientific">Gossypium stocksii</name>
    <dbReference type="NCBI Taxonomy" id="47602"/>
    <lineage>
        <taxon>Eukaryota</taxon>
        <taxon>Viridiplantae</taxon>
        <taxon>Streptophyta</taxon>
        <taxon>Embryophyta</taxon>
        <taxon>Tracheophyta</taxon>
        <taxon>Spermatophyta</taxon>
        <taxon>Magnoliopsida</taxon>
        <taxon>eudicotyledons</taxon>
        <taxon>Gunneridae</taxon>
        <taxon>Pentapetalae</taxon>
        <taxon>rosids</taxon>
        <taxon>malvids</taxon>
        <taxon>Malvales</taxon>
        <taxon>Malvaceae</taxon>
        <taxon>Malvoideae</taxon>
        <taxon>Gossypium</taxon>
    </lineage>
</organism>
<gene>
    <name evidence="2" type="ORF">J1N35_001255</name>
</gene>
<proteinExistence type="predicted"/>
<reference evidence="2 3" key="1">
    <citation type="journal article" date="2021" name="Plant Biotechnol. J.">
        <title>Multi-omics assisted identification of the key and species-specific regulatory components of drought-tolerant mechanisms in Gossypium stocksii.</title>
        <authorList>
            <person name="Yu D."/>
            <person name="Ke L."/>
            <person name="Zhang D."/>
            <person name="Wu Y."/>
            <person name="Sun Y."/>
            <person name="Mei J."/>
            <person name="Sun J."/>
            <person name="Sun Y."/>
        </authorList>
    </citation>
    <scope>NUCLEOTIDE SEQUENCE [LARGE SCALE GENOMIC DNA]</scope>
    <source>
        <strain evidence="3">cv. E1</strain>
        <tissue evidence="2">Leaf</tissue>
    </source>
</reference>
<name>A0A9D3WIL8_9ROSI</name>
<dbReference type="AlphaFoldDB" id="A0A9D3WIL8"/>
<feature type="region of interest" description="Disordered" evidence="1">
    <location>
        <begin position="53"/>
        <end position="88"/>
    </location>
</feature>
<dbReference type="Proteomes" id="UP000828251">
    <property type="component" value="Unassembled WGS sequence"/>
</dbReference>
<evidence type="ECO:0000313" key="2">
    <source>
        <dbReference type="EMBL" id="KAH1129877.1"/>
    </source>
</evidence>
<protein>
    <submittedName>
        <fullName evidence="2">Uncharacterized protein</fullName>
    </submittedName>
</protein>
<sequence>MDMSSDLQPSLEYIHWYSSMGKPYILGGQSTIVPPHMQRPGAYEPVADMEVELAADLDPEPEPEQSHSHSDAHSYHLDMPDNDYFPGSSGAWIPLRL</sequence>
<feature type="compositionally biased region" description="Basic and acidic residues" evidence="1">
    <location>
        <begin position="64"/>
        <end position="79"/>
    </location>
</feature>
<dbReference type="OrthoDB" id="10461895at2759"/>